<evidence type="ECO:0000313" key="3">
    <source>
        <dbReference type="Proteomes" id="UP001580928"/>
    </source>
</evidence>
<dbReference type="RefSeq" id="WP_375556659.1">
    <property type="nucleotide sequence ID" value="NZ_JBBVGT010000002.1"/>
</dbReference>
<keyword evidence="3" id="KW-1185">Reference proteome</keyword>
<dbReference type="Proteomes" id="UP001580928">
    <property type="component" value="Unassembled WGS sequence"/>
</dbReference>
<feature type="transmembrane region" description="Helical" evidence="1">
    <location>
        <begin position="7"/>
        <end position="28"/>
    </location>
</feature>
<evidence type="ECO:0000256" key="1">
    <source>
        <dbReference type="SAM" id="Phobius"/>
    </source>
</evidence>
<protein>
    <submittedName>
        <fullName evidence="2">Signal peptidase</fullName>
    </submittedName>
</protein>
<proteinExistence type="predicted"/>
<name>A0ABV5CC81_9SPHI</name>
<keyword evidence="1" id="KW-1133">Transmembrane helix</keyword>
<feature type="transmembrane region" description="Helical" evidence="1">
    <location>
        <begin position="34"/>
        <end position="58"/>
    </location>
</feature>
<accession>A0ABV5CC81</accession>
<sequence>MKMNKYIGRGILLTITGIGVGLIGSYMQELDRGIYRWLLILAVVVFGIGFLTILYGLIRKIERRSILEERSEQRTEEDEEA</sequence>
<reference evidence="2 3" key="1">
    <citation type="submission" date="2024-04" db="EMBL/GenBank/DDBJ databases">
        <title>Albibacterium profundi sp. nov., isolated from sediment of the Challenger Deep of Mariana Trench.</title>
        <authorList>
            <person name="Wang Y."/>
        </authorList>
    </citation>
    <scope>NUCLEOTIDE SEQUENCE [LARGE SCALE GENOMIC DNA]</scope>
    <source>
        <strain evidence="2 3">RHL897</strain>
    </source>
</reference>
<dbReference type="EMBL" id="JBBVGT010000002">
    <property type="protein sequence ID" value="MFB5945109.1"/>
    <property type="molecule type" value="Genomic_DNA"/>
</dbReference>
<gene>
    <name evidence="2" type="ORF">WKR92_04615</name>
</gene>
<comment type="caution">
    <text evidence="2">The sequence shown here is derived from an EMBL/GenBank/DDBJ whole genome shotgun (WGS) entry which is preliminary data.</text>
</comment>
<organism evidence="2 3">
    <name type="scientific">Albibacterium profundi</name>
    <dbReference type="NCBI Taxonomy" id="3134906"/>
    <lineage>
        <taxon>Bacteria</taxon>
        <taxon>Pseudomonadati</taxon>
        <taxon>Bacteroidota</taxon>
        <taxon>Sphingobacteriia</taxon>
        <taxon>Sphingobacteriales</taxon>
        <taxon>Sphingobacteriaceae</taxon>
        <taxon>Albibacterium</taxon>
    </lineage>
</organism>
<evidence type="ECO:0000313" key="2">
    <source>
        <dbReference type="EMBL" id="MFB5945109.1"/>
    </source>
</evidence>
<keyword evidence="1" id="KW-0812">Transmembrane</keyword>
<keyword evidence="1" id="KW-0472">Membrane</keyword>